<dbReference type="InterPro" id="IPR023393">
    <property type="entry name" value="START-like_dom_sf"/>
</dbReference>
<dbReference type="PANTHER" id="PTHR33824:SF7">
    <property type="entry name" value="POLYKETIDE CYCLASE_DEHYDRASE AND LIPID TRANSPORT SUPERFAMILY PROTEIN"/>
    <property type="match status" value="1"/>
</dbReference>
<reference evidence="2" key="1">
    <citation type="submission" date="2021-01" db="EMBL/GenBank/DDBJ databases">
        <title>Whole genome shotgun sequence of Sinosporangium siamense NBRC 109515.</title>
        <authorList>
            <person name="Komaki H."/>
            <person name="Tamura T."/>
        </authorList>
    </citation>
    <scope>NUCLEOTIDE SEQUENCE</scope>
    <source>
        <strain evidence="2">NBRC 109515</strain>
    </source>
</reference>
<organism evidence="2 3">
    <name type="scientific">Sinosporangium siamense</name>
    <dbReference type="NCBI Taxonomy" id="1367973"/>
    <lineage>
        <taxon>Bacteria</taxon>
        <taxon>Bacillati</taxon>
        <taxon>Actinomycetota</taxon>
        <taxon>Actinomycetes</taxon>
        <taxon>Streptosporangiales</taxon>
        <taxon>Streptosporangiaceae</taxon>
        <taxon>Sinosporangium</taxon>
    </lineage>
</organism>
<keyword evidence="3" id="KW-1185">Reference proteome</keyword>
<evidence type="ECO:0000313" key="2">
    <source>
        <dbReference type="EMBL" id="GII94486.1"/>
    </source>
</evidence>
<gene>
    <name evidence="2" type="ORF">Ssi02_47170</name>
</gene>
<accession>A0A919V8Q5</accession>
<dbReference type="RefSeq" id="WP_204029036.1">
    <property type="nucleotide sequence ID" value="NZ_BOOW01000030.1"/>
</dbReference>
<sequence>MGSITQSVDVDVPVRTAYNHAARFEAFPHFVEGVESVVQHGDATTHWRIKLGGGGAEREFDARITVQRPDECIAWVSVSGPRHVGIVTFQPLGEGRTRVTLQIQTDPQGPADKTADAADLLLRKVKGDLRRFADFVEQRGEVAVPPAM</sequence>
<dbReference type="EMBL" id="BOOW01000030">
    <property type="protein sequence ID" value="GII94486.1"/>
    <property type="molecule type" value="Genomic_DNA"/>
</dbReference>
<dbReference type="AlphaFoldDB" id="A0A919V8Q5"/>
<dbReference type="Gene3D" id="3.30.530.20">
    <property type="match status" value="1"/>
</dbReference>
<dbReference type="InterPro" id="IPR047137">
    <property type="entry name" value="ORF3"/>
</dbReference>
<dbReference type="Pfam" id="PF03364">
    <property type="entry name" value="Polyketide_cyc"/>
    <property type="match status" value="1"/>
</dbReference>
<protein>
    <submittedName>
        <fullName evidence="2">Cyclase</fullName>
    </submittedName>
</protein>
<dbReference type="PANTHER" id="PTHR33824">
    <property type="entry name" value="POLYKETIDE CYCLASE/DEHYDRASE AND LIPID TRANSPORT SUPERFAMILY PROTEIN"/>
    <property type="match status" value="1"/>
</dbReference>
<dbReference type="InterPro" id="IPR005031">
    <property type="entry name" value="COQ10_START"/>
</dbReference>
<evidence type="ECO:0000313" key="3">
    <source>
        <dbReference type="Proteomes" id="UP000606172"/>
    </source>
</evidence>
<dbReference type="CDD" id="cd07817">
    <property type="entry name" value="SRPBCC_8"/>
    <property type="match status" value="1"/>
</dbReference>
<evidence type="ECO:0000259" key="1">
    <source>
        <dbReference type="Pfam" id="PF03364"/>
    </source>
</evidence>
<proteinExistence type="predicted"/>
<feature type="domain" description="Coenzyme Q-binding protein COQ10 START" evidence="1">
    <location>
        <begin position="10"/>
        <end position="131"/>
    </location>
</feature>
<dbReference type="Proteomes" id="UP000606172">
    <property type="component" value="Unassembled WGS sequence"/>
</dbReference>
<dbReference type="SUPFAM" id="SSF55961">
    <property type="entry name" value="Bet v1-like"/>
    <property type="match status" value="1"/>
</dbReference>
<comment type="caution">
    <text evidence="2">The sequence shown here is derived from an EMBL/GenBank/DDBJ whole genome shotgun (WGS) entry which is preliminary data.</text>
</comment>
<name>A0A919V8Q5_9ACTN</name>